<keyword evidence="2" id="KW-0255">Endonuclease</keyword>
<dbReference type="Gene3D" id="1.10.30.50">
    <property type="match status" value="1"/>
</dbReference>
<dbReference type="PANTHER" id="PTHR37827">
    <property type="entry name" value="TUDOR DOMAIN-CONTAINING PROTEIN"/>
    <property type="match status" value="1"/>
</dbReference>
<sequence length="118" mass="13862">MPRRNRIEVKSWYEAPPPPVCPICERPIPESQRDAHHLVPKSRGGRVTEDLHRICHRQIHALFTERELARDYHSVEAILAHPEMQKFVAWIRKKPPDYSDGVKKSRRLREGRGQDQGK</sequence>
<organism evidence="2 3">
    <name type="scientific">Gellertiella hungarica</name>
    <dbReference type="NCBI Taxonomy" id="1572859"/>
    <lineage>
        <taxon>Bacteria</taxon>
        <taxon>Pseudomonadati</taxon>
        <taxon>Pseudomonadota</taxon>
        <taxon>Alphaproteobacteria</taxon>
        <taxon>Hyphomicrobiales</taxon>
        <taxon>Rhizobiaceae</taxon>
        <taxon>Gellertiella</taxon>
    </lineage>
</organism>
<name>A0A7W6J901_9HYPH</name>
<gene>
    <name evidence="2" type="ORF">GGR23_003321</name>
</gene>
<protein>
    <submittedName>
        <fullName evidence="2">5-methylcytosine-specific restriction endonuclease McrA</fullName>
    </submittedName>
</protein>
<accession>A0A7W6J901</accession>
<dbReference type="Proteomes" id="UP000528286">
    <property type="component" value="Unassembled WGS sequence"/>
</dbReference>
<evidence type="ECO:0000313" key="2">
    <source>
        <dbReference type="EMBL" id="MBB4066108.1"/>
    </source>
</evidence>
<keyword evidence="2" id="KW-0378">Hydrolase</keyword>
<dbReference type="CDD" id="cd00085">
    <property type="entry name" value="HNHc"/>
    <property type="match status" value="1"/>
</dbReference>
<proteinExistence type="predicted"/>
<evidence type="ECO:0000256" key="1">
    <source>
        <dbReference type="SAM" id="MobiDB-lite"/>
    </source>
</evidence>
<dbReference type="GO" id="GO:0004519">
    <property type="term" value="F:endonuclease activity"/>
    <property type="evidence" value="ECO:0007669"/>
    <property type="project" value="UniProtKB-KW"/>
</dbReference>
<evidence type="ECO:0000313" key="3">
    <source>
        <dbReference type="Proteomes" id="UP000528286"/>
    </source>
</evidence>
<dbReference type="AlphaFoldDB" id="A0A7W6J901"/>
<dbReference type="EMBL" id="JACIEZ010000007">
    <property type="protein sequence ID" value="MBB4066108.1"/>
    <property type="molecule type" value="Genomic_DNA"/>
</dbReference>
<dbReference type="InterPro" id="IPR003615">
    <property type="entry name" value="HNH_nuc"/>
</dbReference>
<keyword evidence="3" id="KW-1185">Reference proteome</keyword>
<keyword evidence="2" id="KW-0540">Nuclease</keyword>
<dbReference type="RefSeq" id="WP_183367393.1">
    <property type="nucleotide sequence ID" value="NZ_JACIEZ010000007.1"/>
</dbReference>
<feature type="region of interest" description="Disordered" evidence="1">
    <location>
        <begin position="95"/>
        <end position="118"/>
    </location>
</feature>
<comment type="caution">
    <text evidence="2">The sequence shown here is derived from an EMBL/GenBank/DDBJ whole genome shotgun (WGS) entry which is preliminary data.</text>
</comment>
<reference evidence="2 3" key="1">
    <citation type="submission" date="2020-08" db="EMBL/GenBank/DDBJ databases">
        <title>Genomic Encyclopedia of Type Strains, Phase IV (KMG-IV): sequencing the most valuable type-strain genomes for metagenomic binning, comparative biology and taxonomic classification.</title>
        <authorList>
            <person name="Goeker M."/>
        </authorList>
    </citation>
    <scope>NUCLEOTIDE SEQUENCE [LARGE SCALE GENOMIC DNA]</scope>
    <source>
        <strain evidence="2 3">DSM 29853</strain>
    </source>
</reference>
<dbReference type="PANTHER" id="PTHR37827:SF1">
    <property type="entry name" value="HNH DOMAIN-CONTAINING PROTEIN"/>
    <property type="match status" value="1"/>
</dbReference>